<comment type="caution">
    <text evidence="1">The sequence shown here is derived from an EMBL/GenBank/DDBJ whole genome shotgun (WGS) entry which is preliminary data.</text>
</comment>
<protein>
    <recommendedName>
        <fullName evidence="3">H-NS histone family protein</fullName>
    </recommendedName>
</protein>
<dbReference type="RefSeq" id="WP_200260279.1">
    <property type="nucleotide sequence ID" value="NZ_NRSH01000125.1"/>
</dbReference>
<keyword evidence="2" id="KW-1185">Reference proteome</keyword>
<name>A0ABS1E6C7_9GAMM</name>
<evidence type="ECO:0000313" key="2">
    <source>
        <dbReference type="Proteomes" id="UP000738126"/>
    </source>
</evidence>
<sequence length="61" mass="7111">MDDLSKYSVEQLRELRGEVEQAIEHRRSSHIQQAQRELKAIAERYGFTLNELLQGLRSEGP</sequence>
<evidence type="ECO:0008006" key="3">
    <source>
        <dbReference type="Google" id="ProtNLM"/>
    </source>
</evidence>
<dbReference type="EMBL" id="NRSH01000125">
    <property type="protein sequence ID" value="MBK1727293.1"/>
    <property type="molecule type" value="Genomic_DNA"/>
</dbReference>
<evidence type="ECO:0000313" key="1">
    <source>
        <dbReference type="EMBL" id="MBK1727293.1"/>
    </source>
</evidence>
<reference evidence="1 2" key="1">
    <citation type="journal article" date="2020" name="Microorganisms">
        <title>Osmotic Adaptation and Compatible Solute Biosynthesis of Phototrophic Bacteria as Revealed from Genome Analyses.</title>
        <authorList>
            <person name="Imhoff J.F."/>
            <person name="Rahn T."/>
            <person name="Kunzel S."/>
            <person name="Keller A."/>
            <person name="Neulinger S.C."/>
        </authorList>
    </citation>
    <scope>NUCLEOTIDE SEQUENCE [LARGE SCALE GENOMIC DNA]</scope>
    <source>
        <strain evidence="1 2">DSM 15116</strain>
    </source>
</reference>
<proteinExistence type="predicted"/>
<organism evidence="1 2">
    <name type="scientific">Halorhodospira neutriphila</name>
    <dbReference type="NCBI Taxonomy" id="168379"/>
    <lineage>
        <taxon>Bacteria</taxon>
        <taxon>Pseudomonadati</taxon>
        <taxon>Pseudomonadota</taxon>
        <taxon>Gammaproteobacteria</taxon>
        <taxon>Chromatiales</taxon>
        <taxon>Ectothiorhodospiraceae</taxon>
        <taxon>Halorhodospira</taxon>
    </lineage>
</organism>
<accession>A0ABS1E6C7</accession>
<gene>
    <name evidence="1" type="ORF">CKO13_09745</name>
</gene>
<dbReference type="Proteomes" id="UP000738126">
    <property type="component" value="Unassembled WGS sequence"/>
</dbReference>